<gene>
    <name evidence="1" type="ORF">CXL00_17420</name>
</gene>
<accession>A0A2N8SNA1</accession>
<comment type="caution">
    <text evidence="1">The sequence shown here is derived from an EMBL/GenBank/DDBJ whole genome shotgun (WGS) entry which is preliminary data.</text>
</comment>
<evidence type="ECO:0000313" key="2">
    <source>
        <dbReference type="Proteomes" id="UP000235897"/>
    </source>
</evidence>
<name>A0A2N8SNA1_STUST</name>
<organism evidence="1 2">
    <name type="scientific">Stutzerimonas stutzeri</name>
    <name type="common">Pseudomonas stutzeri</name>
    <dbReference type="NCBI Taxonomy" id="316"/>
    <lineage>
        <taxon>Bacteria</taxon>
        <taxon>Pseudomonadati</taxon>
        <taxon>Pseudomonadota</taxon>
        <taxon>Gammaproteobacteria</taxon>
        <taxon>Pseudomonadales</taxon>
        <taxon>Pseudomonadaceae</taxon>
        <taxon>Stutzerimonas</taxon>
    </lineage>
</organism>
<dbReference type="SUPFAM" id="SSF47789">
    <property type="entry name" value="C-terminal domain of RNA polymerase alpha subunit"/>
    <property type="match status" value="1"/>
</dbReference>
<sequence>MDIDVQLDALGLPTRMVNTLKRNGFTTLGDIARCDLVALLGPGIGPETARLLRFELDRRGIVHHIPKRHFIKSYG</sequence>
<dbReference type="GO" id="GO:0003677">
    <property type="term" value="F:DNA binding"/>
    <property type="evidence" value="ECO:0007669"/>
    <property type="project" value="InterPro"/>
</dbReference>
<dbReference type="GO" id="GO:0003899">
    <property type="term" value="F:DNA-directed RNA polymerase activity"/>
    <property type="evidence" value="ECO:0007669"/>
    <property type="project" value="InterPro"/>
</dbReference>
<dbReference type="RefSeq" id="WP_021208479.1">
    <property type="nucleotide sequence ID" value="NZ_JAMOIG010000011.1"/>
</dbReference>
<evidence type="ECO:0000313" key="1">
    <source>
        <dbReference type="EMBL" id="PNG03964.1"/>
    </source>
</evidence>
<proteinExistence type="predicted"/>
<dbReference type="GO" id="GO:0006351">
    <property type="term" value="P:DNA-templated transcription"/>
    <property type="evidence" value="ECO:0007669"/>
    <property type="project" value="InterPro"/>
</dbReference>
<dbReference type="Proteomes" id="UP000235897">
    <property type="component" value="Unassembled WGS sequence"/>
</dbReference>
<dbReference type="Gene3D" id="1.10.150.20">
    <property type="entry name" value="5' to 3' exonuclease, C-terminal subdomain"/>
    <property type="match status" value="1"/>
</dbReference>
<protein>
    <submittedName>
        <fullName evidence="1">Helix-hairpin-helix domain-containing protein</fullName>
    </submittedName>
</protein>
<dbReference type="AlphaFoldDB" id="A0A2N8SNA1"/>
<reference evidence="1 2" key="1">
    <citation type="submission" date="2018-01" db="EMBL/GenBank/DDBJ databases">
        <title>Denitrification phenotypes of diverse strains of Pseudomonas stutzeri.</title>
        <authorList>
            <person name="Milligan D.A."/>
            <person name="Bergaust L."/>
            <person name="Bakken L.R."/>
            <person name="Frostegard A."/>
        </authorList>
    </citation>
    <scope>NUCLEOTIDE SEQUENCE [LARGE SCALE GENOMIC DNA]</scope>
    <source>
        <strain evidence="1 2">28a3</strain>
    </source>
</reference>
<dbReference type="EMBL" id="POUW01000007">
    <property type="protein sequence ID" value="PNG03964.1"/>
    <property type="molecule type" value="Genomic_DNA"/>
</dbReference>